<dbReference type="GO" id="GO:0004519">
    <property type="term" value="F:endonuclease activity"/>
    <property type="evidence" value="ECO:0007669"/>
    <property type="project" value="UniProtKB-KW"/>
</dbReference>
<dbReference type="InterPro" id="IPR047524">
    <property type="entry name" value="XPF_nuclease_EME1_plant/arthr"/>
</dbReference>
<gene>
    <name evidence="14" type="primary">AUGUSTUS-3.0.2_32180</name>
    <name evidence="14" type="ORF">TcasGA2_TC032180</name>
</gene>
<dbReference type="PANTHER" id="PTHR21077:SF5">
    <property type="entry name" value="CROSSOVER JUNCTION ENDONUCLEASE MMS4"/>
    <property type="match status" value="1"/>
</dbReference>
<evidence type="ECO:0000256" key="12">
    <source>
        <dbReference type="ARBA" id="ARBA00023254"/>
    </source>
</evidence>
<evidence type="ECO:0000256" key="6">
    <source>
        <dbReference type="ARBA" id="ARBA00022763"/>
    </source>
</evidence>
<dbReference type="GO" id="GO:0048476">
    <property type="term" value="C:Holliday junction resolvase complex"/>
    <property type="evidence" value="ECO:0000318"/>
    <property type="project" value="GO_Central"/>
</dbReference>
<evidence type="ECO:0000256" key="2">
    <source>
        <dbReference type="ARBA" id="ARBA00004123"/>
    </source>
</evidence>
<dbReference type="InterPro" id="IPR033310">
    <property type="entry name" value="Mms4/EME1/EME2"/>
</dbReference>
<feature type="region of interest" description="Disordered" evidence="13">
    <location>
        <begin position="85"/>
        <end position="106"/>
    </location>
</feature>
<evidence type="ECO:0000256" key="9">
    <source>
        <dbReference type="ARBA" id="ARBA00023172"/>
    </source>
</evidence>
<dbReference type="InParanoid" id="A0A139WN59"/>
<reference evidence="14 15" key="2">
    <citation type="journal article" date="2010" name="Nucleic Acids Res.">
        <title>BeetleBase in 2010: revisions to provide comprehensive genomic information for Tribolium castaneum.</title>
        <authorList>
            <person name="Kim H.S."/>
            <person name="Murphy T."/>
            <person name="Xia J."/>
            <person name="Caragea D."/>
            <person name="Park Y."/>
            <person name="Beeman R.W."/>
            <person name="Lorenzen M.D."/>
            <person name="Butcher S."/>
            <person name="Manak J.R."/>
            <person name="Brown S.J."/>
        </authorList>
    </citation>
    <scope>GENOME REANNOTATION</scope>
    <source>
        <strain evidence="14 15">Georgia GA2</strain>
    </source>
</reference>
<evidence type="ECO:0000256" key="1">
    <source>
        <dbReference type="ARBA" id="ARBA00001946"/>
    </source>
</evidence>
<dbReference type="Proteomes" id="UP000007266">
    <property type="component" value="Linkage group 2"/>
</dbReference>
<evidence type="ECO:0000256" key="10">
    <source>
        <dbReference type="ARBA" id="ARBA00023204"/>
    </source>
</evidence>
<evidence type="ECO:0000256" key="13">
    <source>
        <dbReference type="SAM" id="MobiDB-lite"/>
    </source>
</evidence>
<evidence type="ECO:0000256" key="8">
    <source>
        <dbReference type="ARBA" id="ARBA00022842"/>
    </source>
</evidence>
<keyword evidence="11" id="KW-0539">Nucleus</keyword>
<evidence type="ECO:0000256" key="7">
    <source>
        <dbReference type="ARBA" id="ARBA00022801"/>
    </source>
</evidence>
<dbReference type="AlphaFoldDB" id="A0A139WN59"/>
<dbReference type="Pfam" id="PF21292">
    <property type="entry name" value="EME1-MUS81_C"/>
    <property type="match status" value="1"/>
</dbReference>
<comment type="cofactor">
    <cofactor evidence="1">
        <name>Mg(2+)</name>
        <dbReference type="ChEBI" id="CHEBI:18420"/>
    </cofactor>
</comment>
<keyword evidence="7" id="KW-0378">Hydrolase</keyword>
<dbReference type="EMBL" id="KQ971312">
    <property type="protein sequence ID" value="KYB29297.1"/>
    <property type="molecule type" value="Genomic_DNA"/>
</dbReference>
<evidence type="ECO:0000256" key="4">
    <source>
        <dbReference type="ARBA" id="ARBA00022723"/>
    </source>
</evidence>
<dbReference type="OMA" id="VWAAGEQ"/>
<evidence type="ECO:0000313" key="14">
    <source>
        <dbReference type="EMBL" id="KYB29297.1"/>
    </source>
</evidence>
<dbReference type="Gene3D" id="3.40.50.10130">
    <property type="match status" value="1"/>
</dbReference>
<name>A0A139WN59_TRICA</name>
<organism evidence="14 15">
    <name type="scientific">Tribolium castaneum</name>
    <name type="common">Red flour beetle</name>
    <dbReference type="NCBI Taxonomy" id="7070"/>
    <lineage>
        <taxon>Eukaryota</taxon>
        <taxon>Metazoa</taxon>
        <taxon>Ecdysozoa</taxon>
        <taxon>Arthropoda</taxon>
        <taxon>Hexapoda</taxon>
        <taxon>Insecta</taxon>
        <taxon>Pterygota</taxon>
        <taxon>Neoptera</taxon>
        <taxon>Endopterygota</taxon>
        <taxon>Coleoptera</taxon>
        <taxon>Polyphaga</taxon>
        <taxon>Cucujiformia</taxon>
        <taxon>Tenebrionidae</taxon>
        <taxon>Tenebrionidae incertae sedis</taxon>
        <taxon>Tribolium</taxon>
    </lineage>
</organism>
<dbReference type="GO" id="GO:0006302">
    <property type="term" value="P:double-strand break repair"/>
    <property type="evidence" value="ECO:0000318"/>
    <property type="project" value="GO_Central"/>
</dbReference>
<evidence type="ECO:0000313" key="15">
    <source>
        <dbReference type="Proteomes" id="UP000007266"/>
    </source>
</evidence>
<comment type="subcellular location">
    <subcellularLocation>
        <location evidence="2">Nucleus</location>
    </subcellularLocation>
</comment>
<keyword evidence="4" id="KW-0479">Metal-binding</keyword>
<dbReference type="GO" id="GO:0031573">
    <property type="term" value="P:mitotic intra-S DNA damage checkpoint signaling"/>
    <property type="evidence" value="ECO:0000318"/>
    <property type="project" value="GO_Central"/>
</dbReference>
<keyword evidence="6" id="KW-0227">DNA damage</keyword>
<dbReference type="GO" id="GO:0016787">
    <property type="term" value="F:hydrolase activity"/>
    <property type="evidence" value="ECO:0007669"/>
    <property type="project" value="UniProtKB-KW"/>
</dbReference>
<dbReference type="FunCoup" id="A0A139WN59">
    <property type="interactions" value="445"/>
</dbReference>
<dbReference type="GO" id="GO:0046872">
    <property type="term" value="F:metal ion binding"/>
    <property type="evidence" value="ECO:0007669"/>
    <property type="project" value="UniProtKB-KW"/>
</dbReference>
<dbReference type="InterPro" id="IPR042530">
    <property type="entry name" value="EME1/EME2_C"/>
</dbReference>
<dbReference type="GO" id="GO:0005634">
    <property type="term" value="C:nucleus"/>
    <property type="evidence" value="ECO:0007669"/>
    <property type="project" value="UniProtKB-SubCell"/>
</dbReference>
<dbReference type="Gene3D" id="1.10.150.670">
    <property type="entry name" value="Crossover junction endonuclease EME1, DNA-binding domain"/>
    <property type="match status" value="1"/>
</dbReference>
<evidence type="ECO:0000256" key="11">
    <source>
        <dbReference type="ARBA" id="ARBA00023242"/>
    </source>
</evidence>
<dbReference type="GO" id="GO:0000712">
    <property type="term" value="P:resolution of meiotic recombination intermediates"/>
    <property type="evidence" value="ECO:0000318"/>
    <property type="project" value="GO_Central"/>
</dbReference>
<keyword evidence="15" id="KW-1185">Reference proteome</keyword>
<keyword evidence="12" id="KW-0469">Meiosis</keyword>
<dbReference type="STRING" id="7070.A0A139WN59"/>
<dbReference type="CDD" id="cd20083">
    <property type="entry name" value="XPF_nuclease_EME"/>
    <property type="match status" value="1"/>
</dbReference>
<sequence>MSANVFEISSDSSEDTIIMEKYLSNTDELIDAESLDVDSDFPQIKKSKKNISDGFPSQCENDKEILQLLSEKYKKTSEDHFLENVEPSVKERKNQKKIEERERKKREAECEKALKGALAASKKNLKPTECRKFISVLIDNDIMNEPYGNDIINALQAVDVKYKTESQIFPRTITWSRQTQSHLMNDDGKLISSSTEEDTNYIITIMNCREFLDHVNNETLCAHIQSIKSVLVNKKITLAIYDLQSYNRYQKNKKYNEMRTQLTQETERSTSNNHLFRDFPNVSKGQIELALTELELLCSCSHRMVDSGPELGQMVAQFTKSVAEIPYKQQRHKYQTEWFVAGDNRDCVNVDKDGNGLGRLWKQTLTTFPLASLETAEAISLKYPNVSALMKAYDEYSDSESCRSFIIGPKNRTRT</sequence>
<keyword evidence="9" id="KW-0233">DNA recombination</keyword>
<keyword evidence="10" id="KW-0234">DNA repair</keyword>
<evidence type="ECO:0000256" key="5">
    <source>
        <dbReference type="ARBA" id="ARBA00022759"/>
    </source>
</evidence>
<keyword evidence="8" id="KW-0460">Magnesium</keyword>
<evidence type="ECO:0000256" key="3">
    <source>
        <dbReference type="ARBA" id="ARBA00022722"/>
    </source>
</evidence>
<proteinExistence type="predicted"/>
<reference evidence="14 15" key="1">
    <citation type="journal article" date="2008" name="Nature">
        <title>The genome of the model beetle and pest Tribolium castaneum.</title>
        <authorList>
            <consortium name="Tribolium Genome Sequencing Consortium"/>
            <person name="Richards S."/>
            <person name="Gibbs R.A."/>
            <person name="Weinstock G.M."/>
            <person name="Brown S.J."/>
            <person name="Denell R."/>
            <person name="Beeman R.W."/>
            <person name="Gibbs R."/>
            <person name="Beeman R.W."/>
            <person name="Brown S.J."/>
            <person name="Bucher G."/>
            <person name="Friedrich M."/>
            <person name="Grimmelikhuijzen C.J."/>
            <person name="Klingler M."/>
            <person name="Lorenzen M."/>
            <person name="Richards S."/>
            <person name="Roth S."/>
            <person name="Schroder R."/>
            <person name="Tautz D."/>
            <person name="Zdobnov E.M."/>
            <person name="Muzny D."/>
            <person name="Gibbs R.A."/>
            <person name="Weinstock G.M."/>
            <person name="Attaway T."/>
            <person name="Bell S."/>
            <person name="Buhay C.J."/>
            <person name="Chandrabose M.N."/>
            <person name="Chavez D."/>
            <person name="Clerk-Blankenburg K.P."/>
            <person name="Cree A."/>
            <person name="Dao M."/>
            <person name="Davis C."/>
            <person name="Chacko J."/>
            <person name="Dinh H."/>
            <person name="Dugan-Rocha S."/>
            <person name="Fowler G."/>
            <person name="Garner T.T."/>
            <person name="Garnes J."/>
            <person name="Gnirke A."/>
            <person name="Hawes A."/>
            <person name="Hernandez J."/>
            <person name="Hines S."/>
            <person name="Holder M."/>
            <person name="Hume J."/>
            <person name="Jhangiani S.N."/>
            <person name="Joshi V."/>
            <person name="Khan Z.M."/>
            <person name="Jackson L."/>
            <person name="Kovar C."/>
            <person name="Kowis A."/>
            <person name="Lee S."/>
            <person name="Lewis L.R."/>
            <person name="Margolis J."/>
            <person name="Morgan M."/>
            <person name="Nazareth L.V."/>
            <person name="Nguyen N."/>
            <person name="Okwuonu G."/>
            <person name="Parker D."/>
            <person name="Richards S."/>
            <person name="Ruiz S.J."/>
            <person name="Santibanez J."/>
            <person name="Savard J."/>
            <person name="Scherer S.E."/>
            <person name="Schneider B."/>
            <person name="Sodergren E."/>
            <person name="Tautz D."/>
            <person name="Vattahil S."/>
            <person name="Villasana D."/>
            <person name="White C.S."/>
            <person name="Wright R."/>
            <person name="Park Y."/>
            <person name="Beeman R.W."/>
            <person name="Lord J."/>
            <person name="Oppert B."/>
            <person name="Lorenzen M."/>
            <person name="Brown S."/>
            <person name="Wang L."/>
            <person name="Savard J."/>
            <person name="Tautz D."/>
            <person name="Richards S."/>
            <person name="Weinstock G."/>
            <person name="Gibbs R.A."/>
            <person name="Liu Y."/>
            <person name="Worley K."/>
            <person name="Weinstock G."/>
            <person name="Elsik C.G."/>
            <person name="Reese J.T."/>
            <person name="Elhaik E."/>
            <person name="Landan G."/>
            <person name="Graur D."/>
            <person name="Arensburger P."/>
            <person name="Atkinson P."/>
            <person name="Beeman R.W."/>
            <person name="Beidler J."/>
            <person name="Brown S.J."/>
            <person name="Demuth J.P."/>
            <person name="Drury D.W."/>
            <person name="Du Y.Z."/>
            <person name="Fujiwara H."/>
            <person name="Lorenzen M."/>
            <person name="Maselli V."/>
            <person name="Osanai M."/>
            <person name="Park Y."/>
            <person name="Robertson H.M."/>
            <person name="Tu Z."/>
            <person name="Wang J.J."/>
            <person name="Wang S."/>
            <person name="Richards S."/>
            <person name="Song H."/>
            <person name="Zhang L."/>
            <person name="Sodergren E."/>
            <person name="Werner D."/>
            <person name="Stanke M."/>
            <person name="Morgenstern B."/>
            <person name="Solovyev V."/>
            <person name="Kosarev P."/>
            <person name="Brown G."/>
            <person name="Chen H.C."/>
            <person name="Ermolaeva O."/>
            <person name="Hlavina W."/>
            <person name="Kapustin Y."/>
            <person name="Kiryutin B."/>
            <person name="Kitts P."/>
            <person name="Maglott D."/>
            <person name="Pruitt K."/>
            <person name="Sapojnikov V."/>
            <person name="Souvorov A."/>
            <person name="Mackey A.J."/>
            <person name="Waterhouse R.M."/>
            <person name="Wyder S."/>
            <person name="Zdobnov E.M."/>
            <person name="Zdobnov E.M."/>
            <person name="Wyder S."/>
            <person name="Kriventseva E.V."/>
            <person name="Kadowaki T."/>
            <person name="Bork P."/>
            <person name="Aranda M."/>
            <person name="Bao R."/>
            <person name="Beermann A."/>
            <person name="Berns N."/>
            <person name="Bolognesi R."/>
            <person name="Bonneton F."/>
            <person name="Bopp D."/>
            <person name="Brown S.J."/>
            <person name="Bucher G."/>
            <person name="Butts T."/>
            <person name="Chaumot A."/>
            <person name="Denell R.E."/>
            <person name="Ferrier D.E."/>
            <person name="Friedrich M."/>
            <person name="Gordon C.M."/>
            <person name="Jindra M."/>
            <person name="Klingler M."/>
            <person name="Lan Q."/>
            <person name="Lattorff H.M."/>
            <person name="Laudet V."/>
            <person name="von Levetsow C."/>
            <person name="Liu Z."/>
            <person name="Lutz R."/>
            <person name="Lynch J.A."/>
            <person name="da Fonseca R.N."/>
            <person name="Posnien N."/>
            <person name="Reuter R."/>
            <person name="Roth S."/>
            <person name="Savard J."/>
            <person name="Schinko J.B."/>
            <person name="Schmitt C."/>
            <person name="Schoppmeier M."/>
            <person name="Schroder R."/>
            <person name="Shippy T.D."/>
            <person name="Simonnet F."/>
            <person name="Marques-Souza H."/>
            <person name="Tautz D."/>
            <person name="Tomoyasu Y."/>
            <person name="Trauner J."/>
            <person name="Van der Zee M."/>
            <person name="Vervoort M."/>
            <person name="Wittkopp N."/>
            <person name="Wimmer E.A."/>
            <person name="Yang X."/>
            <person name="Jones A.K."/>
            <person name="Sattelle D.B."/>
            <person name="Ebert P.R."/>
            <person name="Nelson D."/>
            <person name="Scott J.G."/>
            <person name="Beeman R.W."/>
            <person name="Muthukrishnan S."/>
            <person name="Kramer K.J."/>
            <person name="Arakane Y."/>
            <person name="Beeman R.W."/>
            <person name="Zhu Q."/>
            <person name="Hogenkamp D."/>
            <person name="Dixit R."/>
            <person name="Oppert B."/>
            <person name="Jiang H."/>
            <person name="Zou Z."/>
            <person name="Marshall J."/>
            <person name="Elpidina E."/>
            <person name="Vinokurov K."/>
            <person name="Oppert C."/>
            <person name="Zou Z."/>
            <person name="Evans J."/>
            <person name="Lu Z."/>
            <person name="Zhao P."/>
            <person name="Sumathipala N."/>
            <person name="Altincicek B."/>
            <person name="Vilcinskas A."/>
            <person name="Williams M."/>
            <person name="Hultmark D."/>
            <person name="Hetru C."/>
            <person name="Jiang H."/>
            <person name="Grimmelikhuijzen C.J."/>
            <person name="Hauser F."/>
            <person name="Cazzamali G."/>
            <person name="Williamson M."/>
            <person name="Park Y."/>
            <person name="Li B."/>
            <person name="Tanaka Y."/>
            <person name="Predel R."/>
            <person name="Neupert S."/>
            <person name="Schachtner J."/>
            <person name="Verleyen P."/>
            <person name="Raible F."/>
            <person name="Bork P."/>
            <person name="Friedrich M."/>
            <person name="Walden K.K."/>
            <person name="Robertson H.M."/>
            <person name="Angeli S."/>
            <person name="Foret S."/>
            <person name="Bucher G."/>
            <person name="Schuetz S."/>
            <person name="Maleszka R."/>
            <person name="Wimmer E.A."/>
            <person name="Beeman R.W."/>
            <person name="Lorenzen M."/>
            <person name="Tomoyasu Y."/>
            <person name="Miller S.C."/>
            <person name="Grossmann D."/>
            <person name="Bucher G."/>
        </authorList>
    </citation>
    <scope>NUCLEOTIDE SEQUENCE [LARGE SCALE GENOMIC DNA]</scope>
    <source>
        <strain evidence="14 15">Georgia GA2</strain>
    </source>
</reference>
<keyword evidence="3" id="KW-0540">Nuclease</keyword>
<keyword evidence="5 14" id="KW-0255">Endonuclease</keyword>
<dbReference type="PANTHER" id="PTHR21077">
    <property type="entry name" value="EME1 PROTEIN"/>
    <property type="match status" value="1"/>
</dbReference>
<protein>
    <submittedName>
        <fullName evidence="14">Crossover junction endonuclease EME1-like Protein</fullName>
    </submittedName>
</protein>
<dbReference type="GO" id="GO:0031297">
    <property type="term" value="P:replication fork processing"/>
    <property type="evidence" value="ECO:0000318"/>
    <property type="project" value="GO_Central"/>
</dbReference>
<accession>A0A139WN59</accession>
<dbReference type="eggNOG" id="ENOG502R8ER">
    <property type="taxonomic scope" value="Eukaryota"/>
</dbReference>